<feature type="transmembrane region" description="Helical" evidence="1">
    <location>
        <begin position="47"/>
        <end position="69"/>
    </location>
</feature>
<organism evidence="2 3">
    <name type="scientific">Candidatus Nealsonbacteria bacterium CG23_combo_of_CG06-09_8_20_14_all_38_19</name>
    <dbReference type="NCBI Taxonomy" id="1974721"/>
    <lineage>
        <taxon>Bacteria</taxon>
        <taxon>Candidatus Nealsoniibacteriota</taxon>
    </lineage>
</organism>
<keyword evidence="1" id="KW-0472">Membrane</keyword>
<protein>
    <submittedName>
        <fullName evidence="2">Uncharacterized protein</fullName>
    </submittedName>
</protein>
<evidence type="ECO:0000256" key="1">
    <source>
        <dbReference type="SAM" id="Phobius"/>
    </source>
</evidence>
<dbReference type="AlphaFoldDB" id="A0A2G9YWX0"/>
<name>A0A2G9YWX0_9BACT</name>
<sequence length="254" mass="28748">MKEEDLIKKLENTSLPEIEIPNHKRNLRNFLLAQYKKEKKSWQFWGYFWKAFPAGATFAVLILLAINLYSPQNYNAVLAEEIALQDSRVKSFIEQGAVVKDAQVLDGKAYVLVQMSQKQETAPANLKSVGEQSVGSLSQATAILAEVDFKTKKVSNIENIKQNFTPLTDSEKEKVLKIAKESSEVKNNIPSEAQVQEIAKPSPRFRLMKTGESVKVVPENEEEAVIIYKKNGNIWKGKVNLDSEELESLEYIKE</sequence>
<accession>A0A2G9YWX0</accession>
<evidence type="ECO:0000313" key="2">
    <source>
        <dbReference type="EMBL" id="PIP23737.1"/>
    </source>
</evidence>
<keyword evidence="1" id="KW-0812">Transmembrane</keyword>
<gene>
    <name evidence="2" type="ORF">COX36_01660</name>
</gene>
<keyword evidence="1" id="KW-1133">Transmembrane helix</keyword>
<proteinExistence type="predicted"/>
<reference evidence="2 3" key="1">
    <citation type="submission" date="2017-09" db="EMBL/GenBank/DDBJ databases">
        <title>Depth-based differentiation of microbial function through sediment-hosted aquifers and enrichment of novel symbionts in the deep terrestrial subsurface.</title>
        <authorList>
            <person name="Probst A.J."/>
            <person name="Ladd B."/>
            <person name="Jarett J.K."/>
            <person name="Geller-Mcgrath D.E."/>
            <person name="Sieber C.M."/>
            <person name="Emerson J.B."/>
            <person name="Anantharaman K."/>
            <person name="Thomas B.C."/>
            <person name="Malmstrom R."/>
            <person name="Stieglmeier M."/>
            <person name="Klingl A."/>
            <person name="Woyke T."/>
            <person name="Ryan C.M."/>
            <person name="Banfield J.F."/>
        </authorList>
    </citation>
    <scope>NUCLEOTIDE SEQUENCE [LARGE SCALE GENOMIC DNA]</scope>
    <source>
        <strain evidence="2">CG23_combo_of_CG06-09_8_20_14_all_38_19</strain>
    </source>
</reference>
<dbReference type="EMBL" id="PCRP01000026">
    <property type="protein sequence ID" value="PIP23737.1"/>
    <property type="molecule type" value="Genomic_DNA"/>
</dbReference>
<dbReference type="Proteomes" id="UP000230273">
    <property type="component" value="Unassembled WGS sequence"/>
</dbReference>
<evidence type="ECO:0000313" key="3">
    <source>
        <dbReference type="Proteomes" id="UP000230273"/>
    </source>
</evidence>
<comment type="caution">
    <text evidence="2">The sequence shown here is derived from an EMBL/GenBank/DDBJ whole genome shotgun (WGS) entry which is preliminary data.</text>
</comment>